<evidence type="ECO:0000313" key="3">
    <source>
        <dbReference type="Proteomes" id="UP000070463"/>
    </source>
</evidence>
<feature type="transmembrane region" description="Helical" evidence="1">
    <location>
        <begin position="42"/>
        <end position="60"/>
    </location>
</feature>
<feature type="transmembrane region" description="Helical" evidence="1">
    <location>
        <begin position="72"/>
        <end position="90"/>
    </location>
</feature>
<keyword evidence="1" id="KW-0812">Transmembrane</keyword>
<dbReference type="EMBL" id="LHXR01000023">
    <property type="protein sequence ID" value="KXA97667.1"/>
    <property type="molecule type" value="Genomic_DNA"/>
</dbReference>
<sequence>MLDSPYSKRNLMFDLIFSILLAILYLVFRFKLVQASIGETNILFTASFLFLWIGTIFYYLTSDMNPKLASSLHVAFFPLSSAILMFSKTIPDILDKGAYNETSLYSGIVVYVILLVLYFIAQMITYSRETPPEEELRPTSLE</sequence>
<keyword evidence="3" id="KW-1185">Reference proteome</keyword>
<proteinExistence type="predicted"/>
<accession>A0A133UU37</accession>
<name>A0A133UU37_9EURY</name>
<reference evidence="2 3" key="1">
    <citation type="journal article" date="2016" name="Sci. Rep.">
        <title>Metabolic traits of an uncultured archaeal lineage -MSBL1- from brine pools of the Red Sea.</title>
        <authorList>
            <person name="Mwirichia R."/>
            <person name="Alam I."/>
            <person name="Rashid M."/>
            <person name="Vinu M."/>
            <person name="Ba-Alawi W."/>
            <person name="Anthony Kamau A."/>
            <person name="Kamanda Ngugi D."/>
            <person name="Goker M."/>
            <person name="Klenk H.P."/>
            <person name="Bajic V."/>
            <person name="Stingl U."/>
        </authorList>
    </citation>
    <scope>NUCLEOTIDE SEQUENCE [LARGE SCALE GENOMIC DNA]</scope>
    <source>
        <strain evidence="2">SCGC-AAA259I09</strain>
    </source>
</reference>
<feature type="transmembrane region" description="Helical" evidence="1">
    <location>
        <begin position="102"/>
        <end position="121"/>
    </location>
</feature>
<comment type="caution">
    <text evidence="2">The sequence shown here is derived from an EMBL/GenBank/DDBJ whole genome shotgun (WGS) entry which is preliminary data.</text>
</comment>
<evidence type="ECO:0000313" key="2">
    <source>
        <dbReference type="EMBL" id="KXA97667.1"/>
    </source>
</evidence>
<gene>
    <name evidence="2" type="ORF">AKJ37_02570</name>
</gene>
<feature type="transmembrane region" description="Helical" evidence="1">
    <location>
        <begin position="12"/>
        <end position="30"/>
    </location>
</feature>
<keyword evidence="1" id="KW-1133">Transmembrane helix</keyword>
<organism evidence="2 3">
    <name type="scientific">candidate division MSBL1 archaeon SCGC-AAA259I09</name>
    <dbReference type="NCBI Taxonomy" id="1698267"/>
    <lineage>
        <taxon>Archaea</taxon>
        <taxon>Methanobacteriati</taxon>
        <taxon>Methanobacteriota</taxon>
        <taxon>candidate division MSBL1</taxon>
    </lineage>
</organism>
<dbReference type="AlphaFoldDB" id="A0A133UU37"/>
<protein>
    <submittedName>
        <fullName evidence="2">Uncharacterized protein</fullName>
    </submittedName>
</protein>
<evidence type="ECO:0000256" key="1">
    <source>
        <dbReference type="SAM" id="Phobius"/>
    </source>
</evidence>
<keyword evidence="1" id="KW-0472">Membrane</keyword>
<dbReference type="Proteomes" id="UP000070463">
    <property type="component" value="Unassembled WGS sequence"/>
</dbReference>